<reference evidence="1" key="1">
    <citation type="journal article" date="2020" name="Stud. Mycol.">
        <title>101 Dothideomycetes genomes: a test case for predicting lifestyles and emergence of pathogens.</title>
        <authorList>
            <person name="Haridas S."/>
            <person name="Albert R."/>
            <person name="Binder M."/>
            <person name="Bloem J."/>
            <person name="Labutti K."/>
            <person name="Salamov A."/>
            <person name="Andreopoulos B."/>
            <person name="Baker S."/>
            <person name="Barry K."/>
            <person name="Bills G."/>
            <person name="Bluhm B."/>
            <person name="Cannon C."/>
            <person name="Castanera R."/>
            <person name="Culley D."/>
            <person name="Daum C."/>
            <person name="Ezra D."/>
            <person name="Gonzalez J."/>
            <person name="Henrissat B."/>
            <person name="Kuo A."/>
            <person name="Liang C."/>
            <person name="Lipzen A."/>
            <person name="Lutzoni F."/>
            <person name="Magnuson J."/>
            <person name="Mondo S."/>
            <person name="Nolan M."/>
            <person name="Ohm R."/>
            <person name="Pangilinan J."/>
            <person name="Park H.-J."/>
            <person name="Ramirez L."/>
            <person name="Alfaro M."/>
            <person name="Sun H."/>
            <person name="Tritt A."/>
            <person name="Yoshinaga Y."/>
            <person name="Zwiers L.-H."/>
            <person name="Turgeon B."/>
            <person name="Goodwin S."/>
            <person name="Spatafora J."/>
            <person name="Crous P."/>
            <person name="Grigoriev I."/>
        </authorList>
    </citation>
    <scope>NUCLEOTIDE SEQUENCE</scope>
    <source>
        <strain evidence="1">CBS 690.94</strain>
    </source>
</reference>
<organism evidence="1 2">
    <name type="scientific">Karstenula rhodostoma CBS 690.94</name>
    <dbReference type="NCBI Taxonomy" id="1392251"/>
    <lineage>
        <taxon>Eukaryota</taxon>
        <taxon>Fungi</taxon>
        <taxon>Dikarya</taxon>
        <taxon>Ascomycota</taxon>
        <taxon>Pezizomycotina</taxon>
        <taxon>Dothideomycetes</taxon>
        <taxon>Pleosporomycetidae</taxon>
        <taxon>Pleosporales</taxon>
        <taxon>Massarineae</taxon>
        <taxon>Didymosphaeriaceae</taxon>
        <taxon>Karstenula</taxon>
    </lineage>
</organism>
<dbReference type="GO" id="GO:0032259">
    <property type="term" value="P:methylation"/>
    <property type="evidence" value="ECO:0007669"/>
    <property type="project" value="UniProtKB-KW"/>
</dbReference>
<dbReference type="PANTHER" id="PTHR43591:SF110">
    <property type="entry name" value="RHODANESE DOMAIN-CONTAINING PROTEIN"/>
    <property type="match status" value="1"/>
</dbReference>
<accession>A0A9P4UIB4</accession>
<dbReference type="Gene3D" id="3.40.50.150">
    <property type="entry name" value="Vaccinia Virus protein VP39"/>
    <property type="match status" value="1"/>
</dbReference>
<keyword evidence="1" id="KW-0808">Transferase</keyword>
<comment type="caution">
    <text evidence="1">The sequence shown here is derived from an EMBL/GenBank/DDBJ whole genome shotgun (WGS) entry which is preliminary data.</text>
</comment>
<gene>
    <name evidence="1" type="ORF">P171DRAFT_459949</name>
</gene>
<dbReference type="SUPFAM" id="SSF53335">
    <property type="entry name" value="S-adenosyl-L-methionine-dependent methyltransferases"/>
    <property type="match status" value="1"/>
</dbReference>
<keyword evidence="2" id="KW-1185">Reference proteome</keyword>
<dbReference type="OrthoDB" id="417697at2759"/>
<sequence>MESGNSMENGDVPEGHRTLKSANQISNTYSQIEGGTYALKRDFNASTRLTAQHYLWKEALGFNLHPEIAVKPDWRVADVATGNGIWLLDVARSLPLSARLDGLDISLDQCPPDAWLPENVELTTWNIFEDPPEGFVGAFDVVHIRLITVAVRDNDPKPMISSLKNLLKPGGYLQWDEVDSVDWTIKCVHRSVQTDAMRRLFKQLCGTDDWKRDMVQTLNRHGFENASVYRFNYGKSMARFWNDMYFSTWEEFAKVVLKDPSGSHQLGVAAMDEVRNGSALFCPKLVWVARKL</sequence>
<dbReference type="EMBL" id="MU001493">
    <property type="protein sequence ID" value="KAF2450127.1"/>
    <property type="molecule type" value="Genomic_DNA"/>
</dbReference>
<dbReference type="Proteomes" id="UP000799764">
    <property type="component" value="Unassembled WGS sequence"/>
</dbReference>
<dbReference type="InterPro" id="IPR029063">
    <property type="entry name" value="SAM-dependent_MTases_sf"/>
</dbReference>
<evidence type="ECO:0000313" key="2">
    <source>
        <dbReference type="Proteomes" id="UP000799764"/>
    </source>
</evidence>
<dbReference type="CDD" id="cd02440">
    <property type="entry name" value="AdoMet_MTases"/>
    <property type="match status" value="1"/>
</dbReference>
<dbReference type="AlphaFoldDB" id="A0A9P4UIB4"/>
<dbReference type="PANTHER" id="PTHR43591">
    <property type="entry name" value="METHYLTRANSFERASE"/>
    <property type="match status" value="1"/>
</dbReference>
<name>A0A9P4UIB4_9PLEO</name>
<evidence type="ECO:0000313" key="1">
    <source>
        <dbReference type="EMBL" id="KAF2450127.1"/>
    </source>
</evidence>
<proteinExistence type="predicted"/>
<dbReference type="GO" id="GO:0008168">
    <property type="term" value="F:methyltransferase activity"/>
    <property type="evidence" value="ECO:0007669"/>
    <property type="project" value="UniProtKB-KW"/>
</dbReference>
<keyword evidence="1" id="KW-0489">Methyltransferase</keyword>
<protein>
    <submittedName>
        <fullName evidence="1">UMTA methyltransferase family protein-like protein</fullName>
    </submittedName>
</protein>